<keyword evidence="1" id="KW-0812">Transmembrane</keyword>
<gene>
    <name evidence="2" type="ORF">KPH14_010178</name>
</gene>
<comment type="caution">
    <text evidence="2">The sequence shown here is derived from an EMBL/GenBank/DDBJ whole genome shotgun (WGS) entry which is preliminary data.</text>
</comment>
<protein>
    <submittedName>
        <fullName evidence="2">Uncharacterized protein</fullName>
    </submittedName>
</protein>
<feature type="transmembrane region" description="Helical" evidence="1">
    <location>
        <begin position="46"/>
        <end position="68"/>
    </location>
</feature>
<dbReference type="EMBL" id="JAIFRP010000021">
    <property type="protein sequence ID" value="KAK2585536.1"/>
    <property type="molecule type" value="Genomic_DNA"/>
</dbReference>
<evidence type="ECO:0000313" key="2">
    <source>
        <dbReference type="EMBL" id="KAK2585536.1"/>
    </source>
</evidence>
<feature type="transmembrane region" description="Helical" evidence="1">
    <location>
        <begin position="88"/>
        <end position="111"/>
    </location>
</feature>
<organism evidence="2 3">
    <name type="scientific">Odynerus spinipes</name>
    <dbReference type="NCBI Taxonomy" id="1348599"/>
    <lineage>
        <taxon>Eukaryota</taxon>
        <taxon>Metazoa</taxon>
        <taxon>Ecdysozoa</taxon>
        <taxon>Arthropoda</taxon>
        <taxon>Hexapoda</taxon>
        <taxon>Insecta</taxon>
        <taxon>Pterygota</taxon>
        <taxon>Neoptera</taxon>
        <taxon>Endopterygota</taxon>
        <taxon>Hymenoptera</taxon>
        <taxon>Apocrita</taxon>
        <taxon>Aculeata</taxon>
        <taxon>Vespoidea</taxon>
        <taxon>Vespidae</taxon>
        <taxon>Eumeninae</taxon>
        <taxon>Odynerus</taxon>
    </lineage>
</organism>
<sequence>MPLKLSRFSVSNKITTDNKRYDLFASEKYAEKKEKSLEIGFKVADLLRNAIVCSLDLLLTIAVLPYIFYQWASKNERSVIILKAIIEIILEVIMWLIFAGVSILVTTAFIMEEHYFSKDDDKDFELLNDVSKDFDNIQFVKKKGQAECCSK</sequence>
<evidence type="ECO:0000313" key="3">
    <source>
        <dbReference type="Proteomes" id="UP001258017"/>
    </source>
</evidence>
<dbReference type="AlphaFoldDB" id="A0AAD9RTG4"/>
<keyword evidence="1" id="KW-0472">Membrane</keyword>
<reference evidence="2" key="2">
    <citation type="journal article" date="2023" name="Commun. Biol.">
        <title>Intrasexual cuticular hydrocarbon dimorphism in a wasp sheds light on hydrocarbon biosynthesis genes in Hymenoptera.</title>
        <authorList>
            <person name="Moris V.C."/>
            <person name="Podsiadlowski L."/>
            <person name="Martin S."/>
            <person name="Oeyen J.P."/>
            <person name="Donath A."/>
            <person name="Petersen M."/>
            <person name="Wilbrandt J."/>
            <person name="Misof B."/>
            <person name="Liedtke D."/>
            <person name="Thamm M."/>
            <person name="Scheiner R."/>
            <person name="Schmitt T."/>
            <person name="Niehuis O."/>
        </authorList>
    </citation>
    <scope>NUCLEOTIDE SEQUENCE</scope>
    <source>
        <strain evidence="2">GBR_01_08_01A</strain>
    </source>
</reference>
<accession>A0AAD9RTG4</accession>
<reference evidence="2" key="1">
    <citation type="submission" date="2021-08" db="EMBL/GenBank/DDBJ databases">
        <authorList>
            <person name="Misof B."/>
            <person name="Oliver O."/>
            <person name="Podsiadlowski L."/>
            <person name="Donath A."/>
            <person name="Peters R."/>
            <person name="Mayer C."/>
            <person name="Rust J."/>
            <person name="Gunkel S."/>
            <person name="Lesny P."/>
            <person name="Martin S."/>
            <person name="Oeyen J.P."/>
            <person name="Petersen M."/>
            <person name="Panagiotis P."/>
            <person name="Wilbrandt J."/>
            <person name="Tanja T."/>
        </authorList>
    </citation>
    <scope>NUCLEOTIDE SEQUENCE</scope>
    <source>
        <strain evidence="2">GBR_01_08_01A</strain>
        <tissue evidence="2">Thorax + abdomen</tissue>
    </source>
</reference>
<keyword evidence="3" id="KW-1185">Reference proteome</keyword>
<name>A0AAD9RTG4_9HYME</name>
<proteinExistence type="predicted"/>
<evidence type="ECO:0000256" key="1">
    <source>
        <dbReference type="SAM" id="Phobius"/>
    </source>
</evidence>
<keyword evidence="1" id="KW-1133">Transmembrane helix</keyword>
<dbReference type="Proteomes" id="UP001258017">
    <property type="component" value="Unassembled WGS sequence"/>
</dbReference>